<organism evidence="1 2">
    <name type="scientific">Anaerotruncus colihominis</name>
    <dbReference type="NCBI Taxonomy" id="169435"/>
    <lineage>
        <taxon>Bacteria</taxon>
        <taxon>Bacillati</taxon>
        <taxon>Bacillota</taxon>
        <taxon>Clostridia</taxon>
        <taxon>Eubacteriales</taxon>
        <taxon>Oscillospiraceae</taxon>
        <taxon>Anaerotruncus</taxon>
    </lineage>
</organism>
<reference evidence="2" key="1">
    <citation type="submission" date="2017-04" db="EMBL/GenBank/DDBJ databases">
        <title>Function of individual gut microbiota members based on whole genome sequencing of pure cultures obtained from chicken caecum.</title>
        <authorList>
            <person name="Medvecky M."/>
            <person name="Cejkova D."/>
            <person name="Polansky O."/>
            <person name="Karasova D."/>
            <person name="Kubasova T."/>
            <person name="Cizek A."/>
            <person name="Rychlik I."/>
        </authorList>
    </citation>
    <scope>NUCLEOTIDE SEQUENCE [LARGE SCALE GENOMIC DNA]</scope>
    <source>
        <strain evidence="2">An175</strain>
    </source>
</reference>
<dbReference type="EMBL" id="NFKP01000022">
    <property type="protein sequence ID" value="OUP68058.1"/>
    <property type="molecule type" value="Genomic_DNA"/>
</dbReference>
<sequence>MHNYFCDHCGAALDPGEICDCKQQPEESERRIVTYAGYVTAGSPDITEGKLVEAFNKAGAVLRIMKRLAKEAGE</sequence>
<proteinExistence type="predicted"/>
<evidence type="ECO:0000313" key="1">
    <source>
        <dbReference type="EMBL" id="OUP68058.1"/>
    </source>
</evidence>
<dbReference type="Proteomes" id="UP000196386">
    <property type="component" value="Unassembled WGS sequence"/>
</dbReference>
<comment type="caution">
    <text evidence="1">The sequence shown here is derived from an EMBL/GenBank/DDBJ whole genome shotgun (WGS) entry which is preliminary data.</text>
</comment>
<protein>
    <submittedName>
        <fullName evidence="1">Uncharacterized protein</fullName>
    </submittedName>
</protein>
<dbReference type="RefSeq" id="WP_087302418.1">
    <property type="nucleotide sequence ID" value="NZ_NFKP01000022.1"/>
</dbReference>
<gene>
    <name evidence="1" type="ORF">B5F11_14950</name>
</gene>
<accession>A0A1Y4MW99</accession>
<name>A0A1Y4MW99_9FIRM</name>
<dbReference type="AlphaFoldDB" id="A0A1Y4MW99"/>
<evidence type="ECO:0000313" key="2">
    <source>
        <dbReference type="Proteomes" id="UP000196386"/>
    </source>
</evidence>